<accession>A0ACB0XYE4</accession>
<organism evidence="1 2">
    <name type="scientific">Meloidogyne enterolobii</name>
    <name type="common">Root-knot nematode worm</name>
    <name type="synonym">Meloidogyne mayaguensis</name>
    <dbReference type="NCBI Taxonomy" id="390850"/>
    <lineage>
        <taxon>Eukaryota</taxon>
        <taxon>Metazoa</taxon>
        <taxon>Ecdysozoa</taxon>
        <taxon>Nematoda</taxon>
        <taxon>Chromadorea</taxon>
        <taxon>Rhabditida</taxon>
        <taxon>Tylenchina</taxon>
        <taxon>Tylenchomorpha</taxon>
        <taxon>Tylenchoidea</taxon>
        <taxon>Meloidogynidae</taxon>
        <taxon>Meloidogyninae</taxon>
        <taxon>Meloidogyne</taxon>
    </lineage>
</organism>
<dbReference type="EMBL" id="CAVMJV010000004">
    <property type="protein sequence ID" value="CAK5023107.1"/>
    <property type="molecule type" value="Genomic_DNA"/>
</dbReference>
<sequence>METNEVNQHAFVSEECSPLSSENLSVRPRNLTLFEFMWMEISRGYSLQDEQDRYTEKRKKVYAFIRIPLELERFIFFGLRQCLDAFCHMFTFLPLRIIVNFFGCLSRTKSWTAADTCDILKVLIIVCSCWFMQFVDTSMMYHLVRGQGVIKLYIFYNMLEVADKLFSSFGQDVLDALFWTVSERGERFNFLSAIFHLFMAIVYALTHTLLILLQVNFFFLK</sequence>
<evidence type="ECO:0000313" key="1">
    <source>
        <dbReference type="EMBL" id="CAK5023107.1"/>
    </source>
</evidence>
<evidence type="ECO:0000313" key="2">
    <source>
        <dbReference type="Proteomes" id="UP001497535"/>
    </source>
</evidence>
<gene>
    <name evidence="1" type="ORF">MENTE1834_LOCUS5100</name>
</gene>
<reference evidence="1" key="1">
    <citation type="submission" date="2023-11" db="EMBL/GenBank/DDBJ databases">
        <authorList>
            <person name="Poullet M."/>
        </authorList>
    </citation>
    <scope>NUCLEOTIDE SEQUENCE</scope>
    <source>
        <strain evidence="1">E1834</strain>
    </source>
</reference>
<dbReference type="Proteomes" id="UP001497535">
    <property type="component" value="Unassembled WGS sequence"/>
</dbReference>
<name>A0ACB0XYE4_MELEN</name>
<keyword evidence="2" id="KW-1185">Reference proteome</keyword>
<proteinExistence type="predicted"/>
<protein>
    <submittedName>
        <fullName evidence="1">Uncharacterized protein</fullName>
    </submittedName>
</protein>
<comment type="caution">
    <text evidence="1">The sequence shown here is derived from an EMBL/GenBank/DDBJ whole genome shotgun (WGS) entry which is preliminary data.</text>
</comment>